<accession>A0A9P7FSL3</accession>
<reference evidence="1" key="1">
    <citation type="submission" date="2021-02" db="EMBL/GenBank/DDBJ databases">
        <authorList>
            <person name="Nieuwenhuis M."/>
            <person name="Van De Peppel L.J.J."/>
        </authorList>
    </citation>
    <scope>NUCLEOTIDE SEQUENCE</scope>
    <source>
        <strain evidence="1">D49</strain>
    </source>
</reference>
<gene>
    <name evidence="1" type="ORF">H0H81_008520</name>
</gene>
<proteinExistence type="predicted"/>
<comment type="caution">
    <text evidence="1">The sequence shown here is derived from an EMBL/GenBank/DDBJ whole genome shotgun (WGS) entry which is preliminary data.</text>
</comment>
<reference evidence="1" key="2">
    <citation type="submission" date="2021-10" db="EMBL/GenBank/DDBJ databases">
        <title>Phylogenomics reveals ancestral predisposition of the termite-cultivated fungus Termitomyces towards a domesticated lifestyle.</title>
        <authorList>
            <person name="Auxier B."/>
            <person name="Grum-Grzhimaylo A."/>
            <person name="Cardenas M.E."/>
            <person name="Lodge J.D."/>
            <person name="Laessoe T."/>
            <person name="Pedersen O."/>
            <person name="Smith M.E."/>
            <person name="Kuyper T.W."/>
            <person name="Franco-Molano E.A."/>
            <person name="Baroni T.J."/>
            <person name="Aanen D.K."/>
        </authorList>
    </citation>
    <scope>NUCLEOTIDE SEQUENCE</scope>
    <source>
        <strain evidence="1">D49</strain>
    </source>
</reference>
<evidence type="ECO:0000313" key="1">
    <source>
        <dbReference type="EMBL" id="KAG5636291.1"/>
    </source>
</evidence>
<protein>
    <submittedName>
        <fullName evidence="1">Uncharacterized protein</fullName>
    </submittedName>
</protein>
<sequence length="61" mass="6650">MKLAVTPKPIPFTDGRAIFTALEATEATITNRCLIHIVQRKATYNAPMGEITALVSYISLS</sequence>
<evidence type="ECO:0000313" key="2">
    <source>
        <dbReference type="Proteomes" id="UP000717328"/>
    </source>
</evidence>
<dbReference type="Proteomes" id="UP000717328">
    <property type="component" value="Unassembled WGS sequence"/>
</dbReference>
<organism evidence="1 2">
    <name type="scientific">Sphagnurus paluster</name>
    <dbReference type="NCBI Taxonomy" id="117069"/>
    <lineage>
        <taxon>Eukaryota</taxon>
        <taxon>Fungi</taxon>
        <taxon>Dikarya</taxon>
        <taxon>Basidiomycota</taxon>
        <taxon>Agaricomycotina</taxon>
        <taxon>Agaricomycetes</taxon>
        <taxon>Agaricomycetidae</taxon>
        <taxon>Agaricales</taxon>
        <taxon>Tricholomatineae</taxon>
        <taxon>Lyophyllaceae</taxon>
        <taxon>Sphagnurus</taxon>
    </lineage>
</organism>
<dbReference type="EMBL" id="JABCKI010005951">
    <property type="protein sequence ID" value="KAG5636291.1"/>
    <property type="molecule type" value="Genomic_DNA"/>
</dbReference>
<keyword evidence="2" id="KW-1185">Reference proteome</keyword>
<name>A0A9P7FSL3_9AGAR</name>
<dbReference type="AlphaFoldDB" id="A0A9P7FSL3"/>